<accession>A0ABV6FIS6</accession>
<comment type="caution">
    <text evidence="7">The sequence shown here is derived from an EMBL/GenBank/DDBJ whole genome shotgun (WGS) entry which is preliminary data.</text>
</comment>
<evidence type="ECO:0000256" key="3">
    <source>
        <dbReference type="ARBA" id="ARBA00022692"/>
    </source>
</evidence>
<evidence type="ECO:0000313" key="8">
    <source>
        <dbReference type="Proteomes" id="UP001589773"/>
    </source>
</evidence>
<reference evidence="7 8" key="1">
    <citation type="submission" date="2024-09" db="EMBL/GenBank/DDBJ databases">
        <authorList>
            <person name="Sun Q."/>
            <person name="Mori K."/>
        </authorList>
    </citation>
    <scope>NUCLEOTIDE SEQUENCE [LARGE SCALE GENOMIC DNA]</scope>
    <source>
        <strain evidence="7 8">CCM 7792</strain>
    </source>
</reference>
<proteinExistence type="predicted"/>
<sequence length="88" mass="9107">MTILAEVFLGMALLLVLEAFRRLPGTANRLVAVDVLSACGLAGCVVAAARTGHTAFLDVALGFALIAFVATVCWASSLRATASERDTP</sequence>
<keyword evidence="3 6" id="KW-0812">Transmembrane</keyword>
<dbReference type="Pfam" id="PF04066">
    <property type="entry name" value="MrpF_PhaF"/>
    <property type="match status" value="1"/>
</dbReference>
<feature type="transmembrane region" description="Helical" evidence="6">
    <location>
        <begin position="31"/>
        <end position="49"/>
    </location>
</feature>
<evidence type="ECO:0000256" key="6">
    <source>
        <dbReference type="SAM" id="Phobius"/>
    </source>
</evidence>
<gene>
    <name evidence="7" type="ORF">ACFFJK_16020</name>
</gene>
<name>A0ABV6FIS6_9BURK</name>
<evidence type="ECO:0000256" key="5">
    <source>
        <dbReference type="ARBA" id="ARBA00023136"/>
    </source>
</evidence>
<evidence type="ECO:0000256" key="4">
    <source>
        <dbReference type="ARBA" id="ARBA00022989"/>
    </source>
</evidence>
<evidence type="ECO:0000256" key="1">
    <source>
        <dbReference type="ARBA" id="ARBA00004651"/>
    </source>
</evidence>
<evidence type="ECO:0000313" key="7">
    <source>
        <dbReference type="EMBL" id="MFC0253406.1"/>
    </source>
</evidence>
<keyword evidence="4 6" id="KW-1133">Transmembrane helix</keyword>
<keyword evidence="8" id="KW-1185">Reference proteome</keyword>
<organism evidence="7 8">
    <name type="scientific">Massilia consociata</name>
    <dbReference type="NCBI Taxonomy" id="760117"/>
    <lineage>
        <taxon>Bacteria</taxon>
        <taxon>Pseudomonadati</taxon>
        <taxon>Pseudomonadota</taxon>
        <taxon>Betaproteobacteria</taxon>
        <taxon>Burkholderiales</taxon>
        <taxon>Oxalobacteraceae</taxon>
        <taxon>Telluria group</taxon>
        <taxon>Massilia</taxon>
    </lineage>
</organism>
<protein>
    <submittedName>
        <fullName evidence="7">Monovalent cation/H+ antiporter complex subunit F</fullName>
    </submittedName>
</protein>
<keyword evidence="2" id="KW-1003">Cell membrane</keyword>
<dbReference type="Proteomes" id="UP001589773">
    <property type="component" value="Unassembled WGS sequence"/>
</dbReference>
<keyword evidence="5 6" id="KW-0472">Membrane</keyword>
<feature type="transmembrane region" description="Helical" evidence="6">
    <location>
        <begin position="56"/>
        <end position="78"/>
    </location>
</feature>
<comment type="subcellular location">
    <subcellularLocation>
        <location evidence="1">Cell membrane</location>
        <topology evidence="1">Multi-pass membrane protein</topology>
    </subcellularLocation>
</comment>
<dbReference type="RefSeq" id="WP_379680445.1">
    <property type="nucleotide sequence ID" value="NZ_JBHLWP010000013.1"/>
</dbReference>
<dbReference type="InterPro" id="IPR007208">
    <property type="entry name" value="MrpF/PhaF-like"/>
</dbReference>
<evidence type="ECO:0000256" key="2">
    <source>
        <dbReference type="ARBA" id="ARBA00022475"/>
    </source>
</evidence>
<dbReference type="EMBL" id="JBHLWP010000013">
    <property type="protein sequence ID" value="MFC0253406.1"/>
    <property type="molecule type" value="Genomic_DNA"/>
</dbReference>